<keyword evidence="4 7" id="KW-0964">Secreted</keyword>
<accession>A0A6J5VS11</accession>
<dbReference type="AlphaFoldDB" id="A0A6J5VS11"/>
<protein>
    <recommendedName>
        <fullName evidence="7">Epidermal patterning factor-like protein</fullName>
    </recommendedName>
</protein>
<dbReference type="OrthoDB" id="1937916at2759"/>
<evidence type="ECO:0000313" key="9">
    <source>
        <dbReference type="Proteomes" id="UP000507245"/>
    </source>
</evidence>
<evidence type="ECO:0000256" key="7">
    <source>
        <dbReference type="RuleBase" id="RU367102"/>
    </source>
</evidence>
<organism evidence="8 9">
    <name type="scientific">Prunus armeniaca</name>
    <name type="common">Apricot</name>
    <name type="synonym">Armeniaca vulgaris</name>
    <dbReference type="NCBI Taxonomy" id="36596"/>
    <lineage>
        <taxon>Eukaryota</taxon>
        <taxon>Viridiplantae</taxon>
        <taxon>Streptophyta</taxon>
        <taxon>Embryophyta</taxon>
        <taxon>Tracheophyta</taxon>
        <taxon>Spermatophyta</taxon>
        <taxon>Magnoliopsida</taxon>
        <taxon>eudicotyledons</taxon>
        <taxon>Gunneridae</taxon>
        <taxon>Pentapetalae</taxon>
        <taxon>rosids</taxon>
        <taxon>fabids</taxon>
        <taxon>Rosales</taxon>
        <taxon>Rosaceae</taxon>
        <taxon>Amygdaloideae</taxon>
        <taxon>Amygdaleae</taxon>
        <taxon>Prunus</taxon>
    </lineage>
</organism>
<dbReference type="InterPro" id="IPR039455">
    <property type="entry name" value="EPFL"/>
</dbReference>
<dbReference type="GO" id="GO:0010052">
    <property type="term" value="P:guard cell differentiation"/>
    <property type="evidence" value="ECO:0007669"/>
    <property type="project" value="UniProtKB-UniRule"/>
</dbReference>
<dbReference type="Proteomes" id="UP000507245">
    <property type="component" value="Unassembled WGS sequence"/>
</dbReference>
<evidence type="ECO:0000256" key="3">
    <source>
        <dbReference type="ARBA" id="ARBA00022473"/>
    </source>
</evidence>
<dbReference type="PANTHER" id="PTHR33109:SF55">
    <property type="entry name" value="EPIDERMAL PATTERNING FACTOR-LIKE PROTEIN 4-RELATED"/>
    <property type="match status" value="1"/>
</dbReference>
<comment type="function">
    <text evidence="7">Controls stomatal patterning.</text>
</comment>
<comment type="similarity">
    <text evidence="2 7">Belongs to the plant cysteine rich small secretory peptide family. Epidermal patterning factor subfamily.</text>
</comment>
<name>A0A6J5VS11_PRUAR</name>
<evidence type="ECO:0000256" key="6">
    <source>
        <dbReference type="ARBA" id="ARBA00023157"/>
    </source>
</evidence>
<keyword evidence="3 7" id="KW-0217">Developmental protein</keyword>
<keyword evidence="9" id="KW-1185">Reference proteome</keyword>
<evidence type="ECO:0000256" key="5">
    <source>
        <dbReference type="ARBA" id="ARBA00022729"/>
    </source>
</evidence>
<keyword evidence="5" id="KW-0732">Signal</keyword>
<sequence>MGVLRHRHRLQHHHYIRLSTLITAFTFLLFTSASSAITSQTQLGGGHHSHQQQKQREEYEIGSSALERVETQKSRLGSSPPSCRSKCGRCSPCKAVHVPIQPGVSIPLEYYPEAWRCKCGNKLFMP</sequence>
<evidence type="ECO:0000256" key="1">
    <source>
        <dbReference type="ARBA" id="ARBA00004613"/>
    </source>
</evidence>
<gene>
    <name evidence="8" type="ORF">ORAREDHAP_LOCUS259</name>
</gene>
<evidence type="ECO:0000313" key="8">
    <source>
        <dbReference type="EMBL" id="CAB4292120.1"/>
    </source>
</evidence>
<dbReference type="PANTHER" id="PTHR33109">
    <property type="entry name" value="EPIDERMAL PATTERNING FACTOR-LIKE PROTEIN 4"/>
    <property type="match status" value="1"/>
</dbReference>
<proteinExistence type="inferred from homology"/>
<evidence type="ECO:0000256" key="2">
    <source>
        <dbReference type="ARBA" id="ARBA00008127"/>
    </source>
</evidence>
<evidence type="ECO:0000256" key="4">
    <source>
        <dbReference type="ARBA" id="ARBA00022525"/>
    </source>
</evidence>
<reference evidence="9" key="1">
    <citation type="journal article" date="2020" name="Genome Biol.">
        <title>Gamete binning: chromosome-level and haplotype-resolved genome assembly enabled by high-throughput single-cell sequencing of gamete genomes.</title>
        <authorList>
            <person name="Campoy J.A."/>
            <person name="Sun H."/>
            <person name="Goel M."/>
            <person name="Jiao W.-B."/>
            <person name="Folz-Donahue K."/>
            <person name="Wang N."/>
            <person name="Rubio M."/>
            <person name="Liu C."/>
            <person name="Kukat C."/>
            <person name="Ruiz D."/>
            <person name="Huettel B."/>
            <person name="Schneeberger K."/>
        </authorList>
    </citation>
    <scope>NUCLEOTIDE SEQUENCE [LARGE SCALE GENOMIC DNA]</scope>
    <source>
        <strain evidence="9">cv. Rojo Pasion</strain>
    </source>
</reference>
<dbReference type="Pfam" id="PF17181">
    <property type="entry name" value="EPF"/>
    <property type="match status" value="1"/>
</dbReference>
<dbReference type="EMBL" id="CAEKKB010000001">
    <property type="protein sequence ID" value="CAB4292120.1"/>
    <property type="molecule type" value="Genomic_DNA"/>
</dbReference>
<keyword evidence="6" id="KW-1015">Disulfide bond</keyword>
<dbReference type="GO" id="GO:0005576">
    <property type="term" value="C:extracellular region"/>
    <property type="evidence" value="ECO:0007669"/>
    <property type="project" value="UniProtKB-SubCell"/>
</dbReference>
<comment type="subcellular location">
    <subcellularLocation>
        <location evidence="1 7">Secreted</location>
    </subcellularLocation>
</comment>